<evidence type="ECO:0000259" key="1">
    <source>
        <dbReference type="PROSITE" id="PS50404"/>
    </source>
</evidence>
<dbReference type="PROSITE" id="PS50404">
    <property type="entry name" value="GST_NTER"/>
    <property type="match status" value="1"/>
</dbReference>
<name>A0A506U0E8_9HYPH</name>
<accession>A0A506U0E8</accession>
<dbReference type="SFLD" id="SFLDS00019">
    <property type="entry name" value="Glutathione_Transferase_(cytos"/>
    <property type="match status" value="1"/>
</dbReference>
<dbReference type="InterPro" id="IPR004046">
    <property type="entry name" value="GST_C"/>
</dbReference>
<dbReference type="Gene3D" id="3.40.30.10">
    <property type="entry name" value="Glutaredoxin"/>
    <property type="match status" value="1"/>
</dbReference>
<dbReference type="OrthoDB" id="9811242at2"/>
<dbReference type="InterPro" id="IPR036282">
    <property type="entry name" value="Glutathione-S-Trfase_C_sf"/>
</dbReference>
<dbReference type="Gene3D" id="1.20.1050.10">
    <property type="match status" value="1"/>
</dbReference>
<reference evidence="3 4" key="1">
    <citation type="submission" date="2019-06" db="EMBL/GenBank/DDBJ databases">
        <authorList>
            <person name="Li M."/>
        </authorList>
    </citation>
    <scope>NUCLEOTIDE SEQUENCE [LARGE SCALE GENOMIC DNA]</scope>
    <source>
        <strain evidence="3 4">BGMRC6574</strain>
    </source>
</reference>
<dbReference type="InterPro" id="IPR010987">
    <property type="entry name" value="Glutathione-S-Trfase_C-like"/>
</dbReference>
<dbReference type="InterPro" id="IPR040079">
    <property type="entry name" value="Glutathione_S-Trfase"/>
</dbReference>
<proteinExistence type="predicted"/>
<dbReference type="Proteomes" id="UP000320314">
    <property type="component" value="Unassembled WGS sequence"/>
</dbReference>
<keyword evidence="3" id="KW-0808">Transferase</keyword>
<dbReference type="EMBL" id="VHLH01000030">
    <property type="protein sequence ID" value="TPW26445.1"/>
    <property type="molecule type" value="Genomic_DNA"/>
</dbReference>
<dbReference type="AlphaFoldDB" id="A0A506U0E8"/>
<dbReference type="CDD" id="cd03046">
    <property type="entry name" value="GST_N_GTT1_like"/>
    <property type="match status" value="1"/>
</dbReference>
<comment type="caution">
    <text evidence="3">The sequence shown here is derived from an EMBL/GenBank/DDBJ whole genome shotgun (WGS) entry which is preliminary data.</text>
</comment>
<dbReference type="SUPFAM" id="SSF52833">
    <property type="entry name" value="Thioredoxin-like"/>
    <property type="match status" value="1"/>
</dbReference>
<evidence type="ECO:0000313" key="3">
    <source>
        <dbReference type="EMBL" id="TPW26445.1"/>
    </source>
</evidence>
<evidence type="ECO:0000259" key="2">
    <source>
        <dbReference type="PROSITE" id="PS50405"/>
    </source>
</evidence>
<evidence type="ECO:0000313" key="4">
    <source>
        <dbReference type="Proteomes" id="UP000320314"/>
    </source>
</evidence>
<dbReference type="PANTHER" id="PTHR44051:SF8">
    <property type="entry name" value="GLUTATHIONE S-TRANSFERASE GSTA"/>
    <property type="match status" value="1"/>
</dbReference>
<dbReference type="Pfam" id="PF13409">
    <property type="entry name" value="GST_N_2"/>
    <property type="match status" value="1"/>
</dbReference>
<dbReference type="PROSITE" id="PS50405">
    <property type="entry name" value="GST_CTER"/>
    <property type="match status" value="1"/>
</dbReference>
<dbReference type="Pfam" id="PF14497">
    <property type="entry name" value="GST_C_3"/>
    <property type="match status" value="1"/>
</dbReference>
<dbReference type="CDD" id="cd03207">
    <property type="entry name" value="GST_C_8"/>
    <property type="match status" value="1"/>
</dbReference>
<sequence length="227" mass="25491">MTTRTVTAYDWVPDFAQGHVRDLRVRWALEEEGLPYETDLLPQGTQGKPENLARQPFGQVPALTVDGKPMFESGACVWRIAEEGTVLLPKDTETRNACLSWHFAALNSVEPSLTMMAMLFFQAMNPDIGEEGVAKVRPGIRSMAEKRLTQLADALGERDHLVADRFTTADLMMTTVLRTAESLDLLEPLPRLRAYLDHHTARPAFRAALEAQLQPFRENAPRYERAG</sequence>
<dbReference type="InterPro" id="IPR004045">
    <property type="entry name" value="Glutathione_S-Trfase_N"/>
</dbReference>
<keyword evidence="4" id="KW-1185">Reference proteome</keyword>
<feature type="domain" description="GST C-terminal" evidence="2">
    <location>
        <begin position="91"/>
        <end position="223"/>
    </location>
</feature>
<dbReference type="RefSeq" id="WP_141167829.1">
    <property type="nucleotide sequence ID" value="NZ_VHLH01000030.1"/>
</dbReference>
<dbReference type="GO" id="GO:0016740">
    <property type="term" value="F:transferase activity"/>
    <property type="evidence" value="ECO:0007669"/>
    <property type="project" value="UniProtKB-KW"/>
</dbReference>
<dbReference type="SFLD" id="SFLDG00358">
    <property type="entry name" value="Main_(cytGST)"/>
    <property type="match status" value="1"/>
</dbReference>
<feature type="domain" description="GST N-terminal" evidence="1">
    <location>
        <begin position="9"/>
        <end position="88"/>
    </location>
</feature>
<dbReference type="PANTHER" id="PTHR44051">
    <property type="entry name" value="GLUTATHIONE S-TRANSFERASE-RELATED"/>
    <property type="match status" value="1"/>
</dbReference>
<organism evidence="3 4">
    <name type="scientific">Pararhizobium mangrovi</name>
    <dbReference type="NCBI Taxonomy" id="2590452"/>
    <lineage>
        <taxon>Bacteria</taxon>
        <taxon>Pseudomonadati</taxon>
        <taxon>Pseudomonadota</taxon>
        <taxon>Alphaproteobacteria</taxon>
        <taxon>Hyphomicrobiales</taxon>
        <taxon>Rhizobiaceae</taxon>
        <taxon>Rhizobium/Agrobacterium group</taxon>
        <taxon>Pararhizobium</taxon>
    </lineage>
</organism>
<gene>
    <name evidence="3" type="ORF">FJU11_14685</name>
</gene>
<dbReference type="SUPFAM" id="SSF47616">
    <property type="entry name" value="GST C-terminal domain-like"/>
    <property type="match status" value="1"/>
</dbReference>
<protein>
    <submittedName>
        <fullName evidence="3">Glutathione S-transferase family protein</fullName>
    </submittedName>
</protein>
<dbReference type="InterPro" id="IPR036249">
    <property type="entry name" value="Thioredoxin-like_sf"/>
</dbReference>